<proteinExistence type="predicted"/>
<reference evidence="1 2" key="1">
    <citation type="journal article" date="2019" name="Int. J. Syst. Evol. Microbiol.">
        <title>Thermogemmatispora aurantia sp. nov. and Thermogemmatispora argillosa sp. nov., within the class Ktedonobacteria, and emended description of the genus Thermogemmatispora.</title>
        <authorList>
            <person name="Zheng Y."/>
            <person name="Wang C.M."/>
            <person name="Sakai Y."/>
            <person name="Abe K."/>
            <person name="Yokota A."/>
            <person name="Yabe S."/>
        </authorList>
    </citation>
    <scope>NUCLEOTIDE SEQUENCE [LARGE SCALE GENOMIC DNA]</scope>
    <source>
        <strain evidence="1 2">A1-2</strain>
    </source>
</reference>
<dbReference type="RefSeq" id="WP_151727030.1">
    <property type="nucleotide sequence ID" value="NZ_BKZV01000001.1"/>
</dbReference>
<keyword evidence="2" id="KW-1185">Reference proteome</keyword>
<dbReference type="Pfam" id="PF09620">
    <property type="entry name" value="Cas_csx3"/>
    <property type="match status" value="1"/>
</dbReference>
<gene>
    <name evidence="1" type="ORF">KTAU_07250</name>
</gene>
<organism evidence="1 2">
    <name type="scientific">Thermogemmatispora aurantia</name>
    <dbReference type="NCBI Taxonomy" id="2045279"/>
    <lineage>
        <taxon>Bacteria</taxon>
        <taxon>Bacillati</taxon>
        <taxon>Chloroflexota</taxon>
        <taxon>Ktedonobacteria</taxon>
        <taxon>Thermogemmatisporales</taxon>
        <taxon>Thermogemmatisporaceae</taxon>
        <taxon>Thermogemmatispora</taxon>
    </lineage>
</organism>
<sequence length="404" mass="45540">MVSLPAVLIAGTPHSGKSVLAYYLCQALCERKIPHYLLRACPDGEGNWFYSADPERVGSIRQKHEGPWPESFRARIQADLHHRRLPLLVDIGGRPCESDQVLLEECTHAILLRRADQPVEAQQWLDFINTCQLELLADLSSTLKGESSLSSRELVLEGTISGLERQKPVSPGPVLDELIARLSSLFKTPDLQRIENEYRHNAPVRPVVDLDKELSCLRPEAKRWEPDLLSQLLRSLSPGTPLAVYGRAPNWLYAALAAFAYPAEFYLFDTKLPLAWVQPVEVKLADNGSHPDLHVRVEEYDDFCLLDFSLPSKRLEYWQPQPLPLPSIPRGKGLVVDGPLPFWLLTAIIRFYLRHMHLFDLPWIAPVYVASGEGKKPIIVWSRLPDHSPGEAYPTMPGDKPPIG</sequence>
<dbReference type="EMBL" id="BKZV01000001">
    <property type="protein sequence ID" value="GER82087.1"/>
    <property type="molecule type" value="Genomic_DNA"/>
</dbReference>
<dbReference type="AlphaFoldDB" id="A0A5J4K5X4"/>
<comment type="caution">
    <text evidence="1">The sequence shown here is derived from an EMBL/GenBank/DDBJ whole genome shotgun (WGS) entry which is preliminary data.</text>
</comment>
<dbReference type="InterPro" id="IPR013409">
    <property type="entry name" value="CRISPR-assoc_prot_Crn3/Csx3"/>
</dbReference>
<evidence type="ECO:0000313" key="1">
    <source>
        <dbReference type="EMBL" id="GER82087.1"/>
    </source>
</evidence>
<name>A0A5J4K5X4_9CHLR</name>
<evidence type="ECO:0000313" key="2">
    <source>
        <dbReference type="Proteomes" id="UP000334820"/>
    </source>
</evidence>
<protein>
    <submittedName>
        <fullName evidence="1">Uncharacterized protein</fullName>
    </submittedName>
</protein>
<accession>A0A5J4K5X4</accession>
<dbReference type="Proteomes" id="UP000334820">
    <property type="component" value="Unassembled WGS sequence"/>
</dbReference>